<reference evidence="4 5" key="1">
    <citation type="journal article" date="2016" name="Nat. Commun.">
        <title>Thousands of microbial genomes shed light on interconnected biogeochemical processes in an aquifer system.</title>
        <authorList>
            <person name="Anantharaman K."/>
            <person name="Brown C.T."/>
            <person name="Hug L.A."/>
            <person name="Sharon I."/>
            <person name="Castelle C.J."/>
            <person name="Probst A.J."/>
            <person name="Thomas B.C."/>
            <person name="Singh A."/>
            <person name="Wilkins M.J."/>
            <person name="Karaoz U."/>
            <person name="Brodie E.L."/>
            <person name="Williams K.H."/>
            <person name="Hubbard S.S."/>
            <person name="Banfield J.F."/>
        </authorList>
    </citation>
    <scope>NUCLEOTIDE SEQUENCE [LARGE SCALE GENOMIC DNA]</scope>
</reference>
<accession>A0A1F7U7P7</accession>
<dbReference type="Pfam" id="PF00293">
    <property type="entry name" value="NUDIX"/>
    <property type="match status" value="1"/>
</dbReference>
<dbReference type="GO" id="GO:0016787">
    <property type="term" value="F:hydrolase activity"/>
    <property type="evidence" value="ECO:0007669"/>
    <property type="project" value="UniProtKB-KW"/>
</dbReference>
<protein>
    <recommendedName>
        <fullName evidence="3">Nudix hydrolase domain-containing protein</fullName>
    </recommendedName>
</protein>
<dbReference type="AlphaFoldDB" id="A0A1F7U7P7"/>
<gene>
    <name evidence="4" type="ORF">A3C96_03080</name>
</gene>
<dbReference type="Gene3D" id="3.90.79.10">
    <property type="entry name" value="Nucleoside Triphosphate Pyrophosphohydrolase"/>
    <property type="match status" value="1"/>
</dbReference>
<dbReference type="PANTHER" id="PTHR43046:SF14">
    <property type="entry name" value="MUTT_NUDIX FAMILY PROTEIN"/>
    <property type="match status" value="1"/>
</dbReference>
<evidence type="ECO:0000259" key="3">
    <source>
        <dbReference type="PROSITE" id="PS51462"/>
    </source>
</evidence>
<dbReference type="EMBL" id="MGEA01000048">
    <property type="protein sequence ID" value="OGL73757.1"/>
    <property type="molecule type" value="Genomic_DNA"/>
</dbReference>
<dbReference type="InterPro" id="IPR015797">
    <property type="entry name" value="NUDIX_hydrolase-like_dom_sf"/>
</dbReference>
<dbReference type="PANTHER" id="PTHR43046">
    <property type="entry name" value="GDP-MANNOSE MANNOSYL HYDROLASE"/>
    <property type="match status" value="1"/>
</dbReference>
<feature type="domain" description="Nudix hydrolase" evidence="3">
    <location>
        <begin position="9"/>
        <end position="137"/>
    </location>
</feature>
<dbReference type="InterPro" id="IPR020084">
    <property type="entry name" value="NUDIX_hydrolase_CS"/>
</dbReference>
<comment type="caution">
    <text evidence="4">The sequence shown here is derived from an EMBL/GenBank/DDBJ whole genome shotgun (WGS) entry which is preliminary data.</text>
</comment>
<evidence type="ECO:0000256" key="1">
    <source>
        <dbReference type="ARBA" id="ARBA00001946"/>
    </source>
</evidence>
<evidence type="ECO:0000313" key="4">
    <source>
        <dbReference type="EMBL" id="OGL73757.1"/>
    </source>
</evidence>
<dbReference type="Proteomes" id="UP000177088">
    <property type="component" value="Unassembled WGS sequence"/>
</dbReference>
<proteinExistence type="predicted"/>
<dbReference type="InterPro" id="IPR000086">
    <property type="entry name" value="NUDIX_hydrolase_dom"/>
</dbReference>
<keyword evidence="2" id="KW-0378">Hydrolase</keyword>
<organism evidence="4 5">
    <name type="scientific">Candidatus Uhrbacteria bacterium RIFCSPHIGHO2_02_FULL_60_10</name>
    <dbReference type="NCBI Taxonomy" id="1802392"/>
    <lineage>
        <taxon>Bacteria</taxon>
        <taxon>Candidatus Uhriibacteriota</taxon>
    </lineage>
</organism>
<dbReference type="PROSITE" id="PS51462">
    <property type="entry name" value="NUDIX"/>
    <property type="match status" value="1"/>
</dbReference>
<dbReference type="PROSITE" id="PS00893">
    <property type="entry name" value="NUDIX_BOX"/>
    <property type="match status" value="1"/>
</dbReference>
<evidence type="ECO:0000256" key="2">
    <source>
        <dbReference type="ARBA" id="ARBA00022801"/>
    </source>
</evidence>
<name>A0A1F7U7P7_9BACT</name>
<sequence>MRELQEIGTTLICPAAAVIRGNCLLVGLRHYTPDKWKTISVWTTPGGRCDAGEKVGDALRREAAEEVGITDLEITDFIGTVVGAKEGDVVPIFACRTGQEPRLLEPQKFSEWKWMDINQMPSNFINRAELELIAGFIRNHALSPGLSRS</sequence>
<dbReference type="SUPFAM" id="SSF55811">
    <property type="entry name" value="Nudix"/>
    <property type="match status" value="1"/>
</dbReference>
<comment type="cofactor">
    <cofactor evidence="1">
        <name>Mg(2+)</name>
        <dbReference type="ChEBI" id="CHEBI:18420"/>
    </cofactor>
</comment>
<evidence type="ECO:0000313" key="5">
    <source>
        <dbReference type="Proteomes" id="UP000177088"/>
    </source>
</evidence>